<dbReference type="PANTHER" id="PTHR44688:SF16">
    <property type="entry name" value="DNA-BINDING TRANSCRIPTIONAL ACTIVATOR DEVR_DOSR"/>
    <property type="match status" value="1"/>
</dbReference>
<dbReference type="SUPFAM" id="SSF46894">
    <property type="entry name" value="C-terminal effector domain of the bipartite response regulators"/>
    <property type="match status" value="1"/>
</dbReference>
<dbReference type="Proteomes" id="UP000534294">
    <property type="component" value="Unassembled WGS sequence"/>
</dbReference>
<dbReference type="Gene3D" id="3.30.450.40">
    <property type="match status" value="1"/>
</dbReference>
<dbReference type="PROSITE" id="PS50043">
    <property type="entry name" value="HTH_LUXR_2"/>
    <property type="match status" value="1"/>
</dbReference>
<evidence type="ECO:0000256" key="2">
    <source>
        <dbReference type="ARBA" id="ARBA00023125"/>
    </source>
</evidence>
<dbReference type="GO" id="GO:0003677">
    <property type="term" value="F:DNA binding"/>
    <property type="evidence" value="ECO:0007669"/>
    <property type="project" value="UniProtKB-KW"/>
</dbReference>
<reference evidence="5 6" key="1">
    <citation type="submission" date="2020-08" db="EMBL/GenBank/DDBJ databases">
        <title>Genomic Encyclopedia of Type Strains, Phase IV (KMG-IV): sequencing the most valuable type-strain genomes for metagenomic binning, comparative biology and taxonomic classification.</title>
        <authorList>
            <person name="Goeker M."/>
        </authorList>
    </citation>
    <scope>NUCLEOTIDE SEQUENCE [LARGE SCALE GENOMIC DNA]</scope>
    <source>
        <strain evidence="5 6">DSM 12251</strain>
    </source>
</reference>
<evidence type="ECO:0000259" key="4">
    <source>
        <dbReference type="PROSITE" id="PS50043"/>
    </source>
</evidence>
<dbReference type="Pfam" id="PF00196">
    <property type="entry name" value="GerE"/>
    <property type="match status" value="1"/>
</dbReference>
<accession>A0A7W7YIX9</accession>
<dbReference type="AlphaFoldDB" id="A0A7W7YIX9"/>
<dbReference type="PROSITE" id="PS50890">
    <property type="entry name" value="PUA"/>
    <property type="match status" value="1"/>
</dbReference>
<name>A0A7W7YIX9_9BACT</name>
<dbReference type="SUPFAM" id="SSF55781">
    <property type="entry name" value="GAF domain-like"/>
    <property type="match status" value="1"/>
</dbReference>
<gene>
    <name evidence="5" type="ORF">HNQ64_000969</name>
</gene>
<comment type="caution">
    <text evidence="5">The sequence shown here is derived from an EMBL/GenBank/DDBJ whole genome shotgun (WGS) entry which is preliminary data.</text>
</comment>
<feature type="domain" description="HTH luxR-type" evidence="4">
    <location>
        <begin position="171"/>
        <end position="238"/>
    </location>
</feature>
<dbReference type="EMBL" id="JACHIF010000001">
    <property type="protein sequence ID" value="MBB5036735.1"/>
    <property type="molecule type" value="Genomic_DNA"/>
</dbReference>
<protein>
    <submittedName>
        <fullName evidence="5">DNA-binding CsgD family transcriptional regulator</fullName>
    </submittedName>
</protein>
<dbReference type="InterPro" id="IPR029016">
    <property type="entry name" value="GAF-like_dom_sf"/>
</dbReference>
<keyword evidence="1" id="KW-0805">Transcription regulation</keyword>
<keyword evidence="6" id="KW-1185">Reference proteome</keyword>
<dbReference type="PANTHER" id="PTHR44688">
    <property type="entry name" value="DNA-BINDING TRANSCRIPTIONAL ACTIVATOR DEVR_DOSR"/>
    <property type="match status" value="1"/>
</dbReference>
<sequence length="250" mass="28719">MIHSHGQAPFHERVFTALDTIFEGSRYALELFGREGEYALESNLPFHECPQSDILVRTEELVKQQSPMFERLAAGETQPMRLSDFITMRQLRRLDLYHEIFQQLYIRHQIGIPIQSPLVLGGLTINRDRRDYRPEDLALAAVLAPQIATAFEVDLLFRKLAKSSQEKTPPDHTHLRRLGLSRREAEIMIWIIEAKRDREIAIILGISVRTVQQHVRAILEKLQVENRLAAVRRVLKIPGAPEPTGPLLAE</sequence>
<evidence type="ECO:0000256" key="3">
    <source>
        <dbReference type="ARBA" id="ARBA00023163"/>
    </source>
</evidence>
<keyword evidence="2 5" id="KW-0238">DNA-binding</keyword>
<evidence type="ECO:0000256" key="1">
    <source>
        <dbReference type="ARBA" id="ARBA00023015"/>
    </source>
</evidence>
<dbReference type="InterPro" id="IPR000792">
    <property type="entry name" value="Tscrpt_reg_LuxR_C"/>
</dbReference>
<dbReference type="InterPro" id="IPR016032">
    <property type="entry name" value="Sig_transdc_resp-reg_C-effctor"/>
</dbReference>
<proteinExistence type="predicted"/>
<dbReference type="PRINTS" id="PR00038">
    <property type="entry name" value="HTHLUXR"/>
</dbReference>
<dbReference type="Gene3D" id="1.10.10.10">
    <property type="entry name" value="Winged helix-like DNA-binding domain superfamily/Winged helix DNA-binding domain"/>
    <property type="match status" value="1"/>
</dbReference>
<dbReference type="GO" id="GO:0006355">
    <property type="term" value="P:regulation of DNA-templated transcription"/>
    <property type="evidence" value="ECO:0007669"/>
    <property type="project" value="InterPro"/>
</dbReference>
<dbReference type="InterPro" id="IPR036388">
    <property type="entry name" value="WH-like_DNA-bd_sf"/>
</dbReference>
<dbReference type="SMART" id="SM00421">
    <property type="entry name" value="HTH_LUXR"/>
    <property type="match status" value="1"/>
</dbReference>
<organism evidence="5 6">
    <name type="scientific">Prosthecobacter dejongeii</name>
    <dbReference type="NCBI Taxonomy" id="48465"/>
    <lineage>
        <taxon>Bacteria</taxon>
        <taxon>Pseudomonadati</taxon>
        <taxon>Verrucomicrobiota</taxon>
        <taxon>Verrucomicrobiia</taxon>
        <taxon>Verrucomicrobiales</taxon>
        <taxon>Verrucomicrobiaceae</taxon>
        <taxon>Prosthecobacter</taxon>
    </lineage>
</organism>
<evidence type="ECO:0000313" key="5">
    <source>
        <dbReference type="EMBL" id="MBB5036735.1"/>
    </source>
</evidence>
<keyword evidence="3" id="KW-0804">Transcription</keyword>
<dbReference type="RefSeq" id="WP_184205876.1">
    <property type="nucleotide sequence ID" value="NZ_JACHIF010000001.1"/>
</dbReference>
<evidence type="ECO:0000313" key="6">
    <source>
        <dbReference type="Proteomes" id="UP000534294"/>
    </source>
</evidence>
<dbReference type="CDD" id="cd06170">
    <property type="entry name" value="LuxR_C_like"/>
    <property type="match status" value="1"/>
</dbReference>